<dbReference type="InterPro" id="IPR011053">
    <property type="entry name" value="Single_hybrid_motif"/>
</dbReference>
<dbReference type="Gene3D" id="2.40.50.100">
    <property type="match status" value="1"/>
</dbReference>
<dbReference type="CDD" id="cd06849">
    <property type="entry name" value="lipoyl_domain"/>
    <property type="match status" value="1"/>
</dbReference>
<dbReference type="InterPro" id="IPR045257">
    <property type="entry name" value="E2/Pdx1"/>
</dbReference>
<dbReference type="PANTHER" id="PTHR23151">
    <property type="entry name" value="DIHYDROLIPOAMIDE ACETYL/SUCCINYL-TRANSFERASE-RELATED"/>
    <property type="match status" value="1"/>
</dbReference>
<reference evidence="2" key="1">
    <citation type="submission" date="2020-06" db="EMBL/GenBank/DDBJ databases">
        <title>WGS assembly of Ceratodon purpureus strain R40.</title>
        <authorList>
            <person name="Carey S.B."/>
            <person name="Jenkins J."/>
            <person name="Shu S."/>
            <person name="Lovell J.T."/>
            <person name="Sreedasyam A."/>
            <person name="Maumus F."/>
            <person name="Tiley G.P."/>
            <person name="Fernandez-Pozo N."/>
            <person name="Barry K."/>
            <person name="Chen C."/>
            <person name="Wang M."/>
            <person name="Lipzen A."/>
            <person name="Daum C."/>
            <person name="Saski C.A."/>
            <person name="Payton A.C."/>
            <person name="Mcbreen J.C."/>
            <person name="Conrad R.E."/>
            <person name="Kollar L.M."/>
            <person name="Olsson S."/>
            <person name="Huttunen S."/>
            <person name="Landis J.B."/>
            <person name="Wickett N.J."/>
            <person name="Johnson M.G."/>
            <person name="Rensing S.A."/>
            <person name="Grimwood J."/>
            <person name="Schmutz J."/>
            <person name="Mcdaniel S.F."/>
        </authorList>
    </citation>
    <scope>NUCLEOTIDE SEQUENCE</scope>
    <source>
        <strain evidence="2">R40</strain>
    </source>
</reference>
<dbReference type="OrthoDB" id="1425086at2759"/>
<dbReference type="PANTHER" id="PTHR23151:SF90">
    <property type="entry name" value="DIHYDROLIPOYLLYSINE-RESIDUE ACETYLTRANSFERASE COMPONENT OF PYRUVATE DEHYDROGENASE COMPLEX, MITOCHONDRIAL-RELATED"/>
    <property type="match status" value="1"/>
</dbReference>
<evidence type="ECO:0000313" key="4">
    <source>
        <dbReference type="EMBL" id="KAG0589498.1"/>
    </source>
</evidence>
<dbReference type="EMBL" id="CM026421">
    <property type="protein sequence ID" value="KAG0589498.1"/>
    <property type="molecule type" value="Genomic_DNA"/>
</dbReference>
<dbReference type="GO" id="GO:0045254">
    <property type="term" value="C:pyruvate dehydrogenase complex"/>
    <property type="evidence" value="ECO:0007669"/>
    <property type="project" value="InterPro"/>
</dbReference>
<proteinExistence type="predicted"/>
<dbReference type="Proteomes" id="UP000822688">
    <property type="component" value="Chromosome 8"/>
</dbReference>
<keyword evidence="5" id="KW-1185">Reference proteome</keyword>
<dbReference type="GO" id="GO:0004742">
    <property type="term" value="F:dihydrolipoyllysine-residue acetyltransferase activity"/>
    <property type="evidence" value="ECO:0007669"/>
    <property type="project" value="TreeGrafter"/>
</dbReference>
<name>A0A8T0GNJ6_CERPU</name>
<evidence type="ECO:0000259" key="1">
    <source>
        <dbReference type="Pfam" id="PF00364"/>
    </source>
</evidence>
<evidence type="ECO:0000313" key="5">
    <source>
        <dbReference type="Proteomes" id="UP000822688"/>
    </source>
</evidence>
<dbReference type="Proteomes" id="UP000822688">
    <property type="component" value="Chromosome 1"/>
</dbReference>
<dbReference type="GO" id="GO:0006086">
    <property type="term" value="P:pyruvate decarboxylation to acetyl-CoA"/>
    <property type="evidence" value="ECO:0007669"/>
    <property type="project" value="InterPro"/>
</dbReference>
<evidence type="ECO:0000313" key="2">
    <source>
        <dbReference type="EMBL" id="KAG0561146.1"/>
    </source>
</evidence>
<dbReference type="EMBL" id="CM026429">
    <property type="protein sequence ID" value="KAG0563802.1"/>
    <property type="molecule type" value="Genomic_DNA"/>
</dbReference>
<organism evidence="2 5">
    <name type="scientific">Ceratodon purpureus</name>
    <name type="common">Fire moss</name>
    <name type="synonym">Dicranum purpureum</name>
    <dbReference type="NCBI Taxonomy" id="3225"/>
    <lineage>
        <taxon>Eukaryota</taxon>
        <taxon>Viridiplantae</taxon>
        <taxon>Streptophyta</taxon>
        <taxon>Embryophyta</taxon>
        <taxon>Bryophyta</taxon>
        <taxon>Bryophytina</taxon>
        <taxon>Bryopsida</taxon>
        <taxon>Dicranidae</taxon>
        <taxon>Pseudoditrichales</taxon>
        <taxon>Ditrichaceae</taxon>
        <taxon>Ceratodon</taxon>
    </lineage>
</organism>
<sequence length="111" mass="12550">MEIGMPSLSPTMTQGNIAVWRKKEGDEVAAGDVLCEIETVGLVFAGLRNTTRTCSHSNFSAITSPVHIMTVSFSCFGVLNDGCYSVNRIRQRWRWNRWKTGFWEKFLSVMV</sequence>
<dbReference type="EMBL" id="CM026430">
    <property type="protein sequence ID" value="KAG0561146.1"/>
    <property type="molecule type" value="Genomic_DNA"/>
</dbReference>
<dbReference type="InterPro" id="IPR000089">
    <property type="entry name" value="Biotin_lipoyl"/>
</dbReference>
<comment type="caution">
    <text evidence="2">The sequence shown here is derived from an EMBL/GenBank/DDBJ whole genome shotgun (WGS) entry which is preliminary data.</text>
</comment>
<dbReference type="Pfam" id="PF00364">
    <property type="entry name" value="Biotin_lipoyl"/>
    <property type="match status" value="1"/>
</dbReference>
<accession>A0A8T0GNJ6</accession>
<dbReference type="Proteomes" id="UP000822688">
    <property type="component" value="Chromosome 9"/>
</dbReference>
<dbReference type="AlphaFoldDB" id="A0A8T0GNJ6"/>
<gene>
    <name evidence="4" type="ORF">KC19_1G024400</name>
    <name evidence="3" type="ORF">KC19_8G060100</name>
    <name evidence="2" type="ORF">KC19_9G041400</name>
</gene>
<evidence type="ECO:0000313" key="3">
    <source>
        <dbReference type="EMBL" id="KAG0563802.1"/>
    </source>
</evidence>
<dbReference type="SUPFAM" id="SSF51230">
    <property type="entry name" value="Single hybrid motif"/>
    <property type="match status" value="1"/>
</dbReference>
<protein>
    <recommendedName>
        <fullName evidence="1">Lipoyl-binding domain-containing protein</fullName>
    </recommendedName>
</protein>
<feature type="domain" description="Lipoyl-binding" evidence="1">
    <location>
        <begin position="2"/>
        <end position="39"/>
    </location>
</feature>